<evidence type="ECO:0000313" key="2">
    <source>
        <dbReference type="EMBL" id="GHI52947.1"/>
    </source>
</evidence>
<feature type="region of interest" description="Disordered" evidence="1">
    <location>
        <begin position="1"/>
        <end position="41"/>
    </location>
</feature>
<dbReference type="EMBL" id="BNEA01000015">
    <property type="protein sequence ID" value="GHI52947.1"/>
    <property type="molecule type" value="Genomic_DNA"/>
</dbReference>
<keyword evidence="3" id="KW-1185">Reference proteome</keyword>
<feature type="compositionally biased region" description="Low complexity" evidence="1">
    <location>
        <begin position="17"/>
        <end position="29"/>
    </location>
</feature>
<sequence length="268" mass="29526">MNPDTTRALLRARSAKRPPSSSCGSPTGPQEQQLLKRRSLPQFSSLSLRLRLRGRHTGEHHADQGECHEQYEPAPSHSTERGDRDLTSFSWTSTAPPTAHRHLSAYGLFPPVEYGRTIPALVAGGGTAAGISVETDVPIMDTCEMSRSTSSEPIERGWDKPWYRVRMEGFEASFLPSDGKDVDEVCNVDVFVTLENGSRWTATVFTVAEVERLMKLWAGTDEALGGRYFWVSDGLIVRDPGVDSMTGVIAGLIENGEFSEIFQPVIND</sequence>
<feature type="region of interest" description="Disordered" evidence="1">
    <location>
        <begin position="57"/>
        <end position="94"/>
    </location>
</feature>
<name>A0ABQ3RAS5_STRRR</name>
<proteinExistence type="predicted"/>
<gene>
    <name evidence="2" type="ORF">Srubr_27930</name>
</gene>
<reference evidence="3" key="1">
    <citation type="submission" date="2023-07" db="EMBL/GenBank/DDBJ databases">
        <title>Whole genome shotgun sequence of Streptomyces achromogenes subsp. rubradiris NBRC 14000.</title>
        <authorList>
            <person name="Komaki H."/>
            <person name="Tamura T."/>
        </authorList>
    </citation>
    <scope>NUCLEOTIDE SEQUENCE [LARGE SCALE GENOMIC DNA]</scope>
    <source>
        <strain evidence="3">NBRC 14000</strain>
    </source>
</reference>
<evidence type="ECO:0000313" key="3">
    <source>
        <dbReference type="Proteomes" id="UP000646738"/>
    </source>
</evidence>
<organism evidence="2 3">
    <name type="scientific">Streptomyces rubradiris</name>
    <name type="common">Streptomyces achromogenes subsp. rubradiris</name>
    <dbReference type="NCBI Taxonomy" id="285531"/>
    <lineage>
        <taxon>Bacteria</taxon>
        <taxon>Bacillati</taxon>
        <taxon>Actinomycetota</taxon>
        <taxon>Actinomycetes</taxon>
        <taxon>Kitasatosporales</taxon>
        <taxon>Streptomycetaceae</taxon>
        <taxon>Streptomyces</taxon>
    </lineage>
</organism>
<accession>A0ABQ3RAS5</accession>
<protein>
    <submittedName>
        <fullName evidence="2">Uncharacterized protein</fullName>
    </submittedName>
</protein>
<comment type="caution">
    <text evidence="2">The sequence shown here is derived from an EMBL/GenBank/DDBJ whole genome shotgun (WGS) entry which is preliminary data.</text>
</comment>
<dbReference type="Proteomes" id="UP000646738">
    <property type="component" value="Unassembled WGS sequence"/>
</dbReference>
<evidence type="ECO:0000256" key="1">
    <source>
        <dbReference type="SAM" id="MobiDB-lite"/>
    </source>
</evidence>
<feature type="compositionally biased region" description="Basic and acidic residues" evidence="1">
    <location>
        <begin position="57"/>
        <end position="71"/>
    </location>
</feature>